<feature type="domain" description="RING-type" evidence="6">
    <location>
        <begin position="105"/>
        <end position="133"/>
    </location>
</feature>
<evidence type="ECO:0000259" key="6">
    <source>
        <dbReference type="PROSITE" id="PS50089"/>
    </source>
</evidence>
<keyword evidence="3" id="KW-0862">Zinc</keyword>
<dbReference type="Proteomes" id="UP001189429">
    <property type="component" value="Unassembled WGS sequence"/>
</dbReference>
<dbReference type="PROSITE" id="PS50089">
    <property type="entry name" value="ZF_RING_2"/>
    <property type="match status" value="1"/>
</dbReference>
<dbReference type="PANTHER" id="PTHR45931">
    <property type="entry name" value="SI:CH211-59O9.10"/>
    <property type="match status" value="1"/>
</dbReference>
<protein>
    <recommendedName>
        <fullName evidence="6">RING-type domain-containing protein</fullName>
    </recommendedName>
</protein>
<name>A0ABN9UBA6_9DINO</name>
<dbReference type="SUPFAM" id="SSF57850">
    <property type="entry name" value="RING/U-box"/>
    <property type="match status" value="1"/>
</dbReference>
<evidence type="ECO:0000256" key="2">
    <source>
        <dbReference type="ARBA" id="ARBA00022771"/>
    </source>
</evidence>
<dbReference type="InterPro" id="IPR013083">
    <property type="entry name" value="Znf_RING/FYVE/PHD"/>
</dbReference>
<evidence type="ECO:0000313" key="7">
    <source>
        <dbReference type="EMBL" id="CAK0856642.1"/>
    </source>
</evidence>
<comment type="caution">
    <text evidence="7">The sequence shown here is derived from an EMBL/GenBank/DDBJ whole genome shotgun (WGS) entry which is preliminary data.</text>
</comment>
<keyword evidence="1" id="KW-0479">Metal-binding</keyword>
<feature type="compositionally biased region" description="Low complexity" evidence="5">
    <location>
        <begin position="60"/>
        <end position="70"/>
    </location>
</feature>
<keyword evidence="8" id="KW-1185">Reference proteome</keyword>
<gene>
    <name evidence="7" type="ORF">PCOR1329_LOCUS46995</name>
</gene>
<dbReference type="Pfam" id="PF17123">
    <property type="entry name" value="zf-RING_11"/>
    <property type="match status" value="1"/>
</dbReference>
<evidence type="ECO:0000256" key="4">
    <source>
        <dbReference type="PROSITE-ProRule" id="PRU00175"/>
    </source>
</evidence>
<proteinExistence type="predicted"/>
<evidence type="ECO:0000256" key="3">
    <source>
        <dbReference type="ARBA" id="ARBA00022833"/>
    </source>
</evidence>
<dbReference type="InterPro" id="IPR051834">
    <property type="entry name" value="RING_finger_E3_ligase"/>
</dbReference>
<feature type="region of interest" description="Disordered" evidence="5">
    <location>
        <begin position="58"/>
        <end position="79"/>
    </location>
</feature>
<feature type="non-terminal residue" evidence="7">
    <location>
        <position position="133"/>
    </location>
</feature>
<dbReference type="Gene3D" id="3.30.40.10">
    <property type="entry name" value="Zinc/RING finger domain, C3HC4 (zinc finger)"/>
    <property type="match status" value="1"/>
</dbReference>
<accession>A0ABN9UBA6</accession>
<dbReference type="EMBL" id="CAUYUJ010015657">
    <property type="protein sequence ID" value="CAK0856642.1"/>
    <property type="molecule type" value="Genomic_DNA"/>
</dbReference>
<evidence type="ECO:0000313" key="8">
    <source>
        <dbReference type="Proteomes" id="UP001189429"/>
    </source>
</evidence>
<organism evidence="7 8">
    <name type="scientific">Prorocentrum cordatum</name>
    <dbReference type="NCBI Taxonomy" id="2364126"/>
    <lineage>
        <taxon>Eukaryota</taxon>
        <taxon>Sar</taxon>
        <taxon>Alveolata</taxon>
        <taxon>Dinophyceae</taxon>
        <taxon>Prorocentrales</taxon>
        <taxon>Prorocentraceae</taxon>
        <taxon>Prorocentrum</taxon>
    </lineage>
</organism>
<dbReference type="PANTHER" id="PTHR45931:SF3">
    <property type="entry name" value="RING ZINC FINGER-CONTAINING PROTEIN"/>
    <property type="match status" value="1"/>
</dbReference>
<sequence length="133" mass="13947">MFGGGGVPGGGGQQPPFMMFNPGVQFGAGGGQGGDMGGMPFNLPAFFANAQFNGMGFPGQGFPFEQPQEQQADKRHHPTAASTLRTLPRVKVTAHDLAANEGTECSICLDELVLGESALRIPCGHLFHEECVK</sequence>
<evidence type="ECO:0000256" key="1">
    <source>
        <dbReference type="ARBA" id="ARBA00022723"/>
    </source>
</evidence>
<dbReference type="InterPro" id="IPR001841">
    <property type="entry name" value="Znf_RING"/>
</dbReference>
<keyword evidence="2 4" id="KW-0863">Zinc-finger</keyword>
<reference evidence="7" key="1">
    <citation type="submission" date="2023-10" db="EMBL/GenBank/DDBJ databases">
        <authorList>
            <person name="Chen Y."/>
            <person name="Shah S."/>
            <person name="Dougan E. K."/>
            <person name="Thang M."/>
            <person name="Chan C."/>
        </authorList>
    </citation>
    <scope>NUCLEOTIDE SEQUENCE [LARGE SCALE GENOMIC DNA]</scope>
</reference>
<evidence type="ECO:0000256" key="5">
    <source>
        <dbReference type="SAM" id="MobiDB-lite"/>
    </source>
</evidence>